<protein>
    <recommendedName>
        <fullName evidence="2">UspA domain-containing protein</fullName>
    </recommendedName>
</protein>
<dbReference type="AlphaFoldDB" id="A0A0R2LG37"/>
<dbReference type="OrthoDB" id="9777884at2"/>
<dbReference type="EMBL" id="JQCF01000001">
    <property type="protein sequence ID" value="KRO00777.1"/>
    <property type="molecule type" value="Genomic_DNA"/>
</dbReference>
<dbReference type="PANTHER" id="PTHR46268">
    <property type="entry name" value="STRESS RESPONSE PROTEIN NHAX"/>
    <property type="match status" value="1"/>
</dbReference>
<dbReference type="InterPro" id="IPR014729">
    <property type="entry name" value="Rossmann-like_a/b/a_fold"/>
</dbReference>
<dbReference type="PANTHER" id="PTHR46268:SF6">
    <property type="entry name" value="UNIVERSAL STRESS PROTEIN UP12"/>
    <property type="match status" value="1"/>
</dbReference>
<dbReference type="SUPFAM" id="SSF52402">
    <property type="entry name" value="Adenine nucleotide alpha hydrolases-like"/>
    <property type="match status" value="1"/>
</dbReference>
<dbReference type="Pfam" id="PF00582">
    <property type="entry name" value="Usp"/>
    <property type="match status" value="1"/>
</dbReference>
<name>A0A0R2LG37_9LACO</name>
<evidence type="ECO:0000313" key="3">
    <source>
        <dbReference type="EMBL" id="KRO00777.1"/>
    </source>
</evidence>
<reference evidence="3 4" key="1">
    <citation type="journal article" date="2015" name="Genome Announc.">
        <title>Expanding the biotechnology potential of lactobacilli through comparative genomics of 213 strains and associated genera.</title>
        <authorList>
            <person name="Sun Z."/>
            <person name="Harris H.M."/>
            <person name="McCann A."/>
            <person name="Guo C."/>
            <person name="Argimon S."/>
            <person name="Zhang W."/>
            <person name="Yang X."/>
            <person name="Jeffery I.B."/>
            <person name="Cooney J.C."/>
            <person name="Kagawa T.F."/>
            <person name="Liu W."/>
            <person name="Song Y."/>
            <person name="Salvetti E."/>
            <person name="Wrobel A."/>
            <person name="Rasinkangas P."/>
            <person name="Parkhill J."/>
            <person name="Rea M.C."/>
            <person name="O'Sullivan O."/>
            <person name="Ritari J."/>
            <person name="Douillard F.P."/>
            <person name="Paul Ross R."/>
            <person name="Yang R."/>
            <person name="Briner A.E."/>
            <person name="Felis G.E."/>
            <person name="de Vos W.M."/>
            <person name="Barrangou R."/>
            <person name="Klaenhammer T.R."/>
            <person name="Caufield P.W."/>
            <person name="Cui Y."/>
            <person name="Zhang H."/>
            <person name="O'Toole P.W."/>
        </authorList>
    </citation>
    <scope>NUCLEOTIDE SEQUENCE [LARGE SCALE GENOMIC DNA]</scope>
    <source>
        <strain evidence="3 4">DSM 24716</strain>
    </source>
</reference>
<evidence type="ECO:0000256" key="1">
    <source>
        <dbReference type="ARBA" id="ARBA00008791"/>
    </source>
</evidence>
<dbReference type="RefSeq" id="WP_057879517.1">
    <property type="nucleotide sequence ID" value="NZ_JQCF01000001.1"/>
</dbReference>
<dbReference type="InterPro" id="IPR006015">
    <property type="entry name" value="Universal_stress_UspA"/>
</dbReference>
<proteinExistence type="inferred from homology"/>
<dbReference type="Gene3D" id="3.40.50.620">
    <property type="entry name" value="HUPs"/>
    <property type="match status" value="1"/>
</dbReference>
<comment type="caution">
    <text evidence="3">The sequence shown here is derived from an EMBL/GenBank/DDBJ whole genome shotgun (WGS) entry which is preliminary data.</text>
</comment>
<evidence type="ECO:0000313" key="4">
    <source>
        <dbReference type="Proteomes" id="UP000051006"/>
    </source>
</evidence>
<organism evidence="3 4">
    <name type="scientific">Companilactobacillus kimchiensis</name>
    <dbReference type="NCBI Taxonomy" id="993692"/>
    <lineage>
        <taxon>Bacteria</taxon>
        <taxon>Bacillati</taxon>
        <taxon>Bacillota</taxon>
        <taxon>Bacilli</taxon>
        <taxon>Lactobacillales</taxon>
        <taxon>Lactobacillaceae</taxon>
        <taxon>Companilactobacillus</taxon>
    </lineage>
</organism>
<evidence type="ECO:0000259" key="2">
    <source>
        <dbReference type="Pfam" id="PF00582"/>
    </source>
</evidence>
<dbReference type="Proteomes" id="UP000051006">
    <property type="component" value="Unassembled WGS sequence"/>
</dbReference>
<dbReference type="PATRIC" id="fig|993692.3.peg.97"/>
<dbReference type="PRINTS" id="PR01438">
    <property type="entry name" value="UNVRSLSTRESS"/>
</dbReference>
<sequence length="141" mass="15625">MTKKILVAIDGSENSFDGLYEAIDMAPKTHADLNLISVVNDANLPTNIGVSYEPDLTEQLQKDAEFNLRKAESIVDNSGLKCKIRVLYGEPQDEIIDYASKHKVSLIIMGKCRARGVERILTHSVGNFVVNHTKINTLIVN</sequence>
<keyword evidence="4" id="KW-1185">Reference proteome</keyword>
<gene>
    <name evidence="3" type="ORF">IV57_GL000097</name>
</gene>
<dbReference type="CDD" id="cd00293">
    <property type="entry name" value="USP-like"/>
    <property type="match status" value="1"/>
</dbReference>
<accession>A0A0R2LG37</accession>
<feature type="domain" description="UspA" evidence="2">
    <location>
        <begin position="1"/>
        <end position="140"/>
    </location>
</feature>
<comment type="similarity">
    <text evidence="1">Belongs to the universal stress protein A family.</text>
</comment>
<dbReference type="STRING" id="993692.IV57_GL000097"/>
<dbReference type="InterPro" id="IPR006016">
    <property type="entry name" value="UspA"/>
</dbReference>